<dbReference type="Gene3D" id="3.30.1120.70">
    <property type="match status" value="1"/>
</dbReference>
<reference evidence="2 3" key="1">
    <citation type="submission" date="2019-07" db="EMBL/GenBank/DDBJ databases">
        <title>Whole genome shotgun sequence of Nocardia ninae NBRC 108245.</title>
        <authorList>
            <person name="Hosoyama A."/>
            <person name="Uohara A."/>
            <person name="Ohji S."/>
            <person name="Ichikawa N."/>
        </authorList>
    </citation>
    <scope>NUCLEOTIDE SEQUENCE [LARGE SCALE GENOMIC DNA]</scope>
    <source>
        <strain evidence="2 3">NBRC 108245</strain>
    </source>
</reference>
<dbReference type="OrthoDB" id="9765386at2"/>
<protein>
    <recommendedName>
        <fullName evidence="4">Phage portal protein</fullName>
    </recommendedName>
</protein>
<sequence length="411" mass="44827">MSLLSRLFGDGGEARALTELSSIPSNWSDTSESGIAVSERTALQHVTVYACVRLLADAVASLPVDAYRRRGEVREEISPAPLWVRRPDPRWTRFEWLFQVVCSLALRGNAYLHITARDLSQFPTVLEPLHPDEVILHGVDSRGVPTGGKVFYSVLGQQVPAADIVHLRRFVLPGSLIGLSPITQARQSIGLGLAAERFGARWFGQSANPSSVLETDQPLSAEAVTHLQRQWISSHGGRRHPAVLSGGVKWRPISITPEESQFLATREFQRAEIAMLYGIPPHMIGDTQKSTSWGAGIEAQGIGFTTFTLRPWLACIEDALSDLLPRGQFAKFNVGGLLRGDQRARYDAYASARNAGWMSVNEIRALEDLPPIPGGDSYIQPLNYGPLGADPTTPDQPAPEEDPSGPLDEAA</sequence>
<organism evidence="2 3">
    <name type="scientific">Nocardia ninae NBRC 108245</name>
    <dbReference type="NCBI Taxonomy" id="1210091"/>
    <lineage>
        <taxon>Bacteria</taxon>
        <taxon>Bacillati</taxon>
        <taxon>Actinomycetota</taxon>
        <taxon>Actinomycetes</taxon>
        <taxon>Mycobacteriales</taxon>
        <taxon>Nocardiaceae</taxon>
        <taxon>Nocardia</taxon>
    </lineage>
</organism>
<dbReference type="NCBIfam" id="TIGR01537">
    <property type="entry name" value="portal_HK97"/>
    <property type="match status" value="1"/>
</dbReference>
<name>A0A511MC00_9NOCA</name>
<dbReference type="InterPro" id="IPR006427">
    <property type="entry name" value="Portal_HK97"/>
</dbReference>
<dbReference type="Proteomes" id="UP000321424">
    <property type="component" value="Unassembled WGS sequence"/>
</dbReference>
<proteinExistence type="predicted"/>
<dbReference type="Gene3D" id="1.20.1270.210">
    <property type="match status" value="1"/>
</dbReference>
<dbReference type="EMBL" id="BJXA01000014">
    <property type="protein sequence ID" value="GEM38193.1"/>
    <property type="molecule type" value="Genomic_DNA"/>
</dbReference>
<gene>
    <name evidence="2" type="ORF">NN4_27120</name>
</gene>
<evidence type="ECO:0000256" key="1">
    <source>
        <dbReference type="SAM" id="MobiDB-lite"/>
    </source>
</evidence>
<dbReference type="InterPro" id="IPR006944">
    <property type="entry name" value="Phage/GTA_portal"/>
</dbReference>
<dbReference type="Gene3D" id="3.40.140.120">
    <property type="match status" value="1"/>
</dbReference>
<evidence type="ECO:0000313" key="2">
    <source>
        <dbReference type="EMBL" id="GEM38193.1"/>
    </source>
</evidence>
<feature type="region of interest" description="Disordered" evidence="1">
    <location>
        <begin position="374"/>
        <end position="411"/>
    </location>
</feature>
<dbReference type="AlphaFoldDB" id="A0A511MC00"/>
<dbReference type="RefSeq" id="WP_147130230.1">
    <property type="nucleotide sequence ID" value="NZ_BJXA01000014.1"/>
</dbReference>
<dbReference type="Pfam" id="PF04860">
    <property type="entry name" value="Phage_portal"/>
    <property type="match status" value="1"/>
</dbReference>
<keyword evidence="3" id="KW-1185">Reference proteome</keyword>
<evidence type="ECO:0008006" key="4">
    <source>
        <dbReference type="Google" id="ProtNLM"/>
    </source>
</evidence>
<accession>A0A511MC00</accession>
<evidence type="ECO:0000313" key="3">
    <source>
        <dbReference type="Proteomes" id="UP000321424"/>
    </source>
</evidence>
<comment type="caution">
    <text evidence="2">The sequence shown here is derived from an EMBL/GenBank/DDBJ whole genome shotgun (WGS) entry which is preliminary data.</text>
</comment>